<accession>A0ABY6ILN1</accession>
<dbReference type="RefSeq" id="WP_264225158.1">
    <property type="nucleotide sequence ID" value="NZ_CP107716.1"/>
</dbReference>
<keyword evidence="4" id="KW-1185">Reference proteome</keyword>
<sequence length="270" mass="28661">MKIVIAIFTTLALSAVGVAAETDWVEVAPDVSVRLISSDTLTDEGLVWMGLEIDMPADTKTYWRVPGETGLPLIIDTEGSRDIGGVEIAWPYPKREVAGGYLDHAFYGHVVFPLAVAIEGDSPLLVADITLGVCSDVCVPANASIEIAPALEAPDGPNDFRIRQALATVPLPHDGDGILGAARFDVNTEAIIVDLLEPGFDHTSMIADIAGSSLVFGEPEIVEPSRLSFPLLGRVGPEALRDAKARFTFNGDDGPFEIIRPLAGTESASR</sequence>
<keyword evidence="1" id="KW-0732">Signal</keyword>
<dbReference type="Proteomes" id="UP001163882">
    <property type="component" value="Chromosome"/>
</dbReference>
<organism evidence="3 4">
    <name type="scientific">Pelagibacterium flavum</name>
    <dbReference type="NCBI Taxonomy" id="2984530"/>
    <lineage>
        <taxon>Bacteria</taxon>
        <taxon>Pseudomonadati</taxon>
        <taxon>Pseudomonadota</taxon>
        <taxon>Alphaproteobacteria</taxon>
        <taxon>Hyphomicrobiales</taxon>
        <taxon>Devosiaceae</taxon>
        <taxon>Pelagibacterium</taxon>
    </lineage>
</organism>
<reference evidence="3" key="1">
    <citation type="submission" date="2022-10" db="EMBL/GenBank/DDBJ databases">
        <title>YIM 151497 complete genome.</title>
        <authorList>
            <person name="Chen X."/>
        </authorList>
    </citation>
    <scope>NUCLEOTIDE SEQUENCE</scope>
    <source>
        <strain evidence="3">YIM 151497</strain>
    </source>
</reference>
<protein>
    <submittedName>
        <fullName evidence="3">Protein-disulfide reductase DsbD family protein</fullName>
    </submittedName>
</protein>
<dbReference type="InterPro" id="IPR028250">
    <property type="entry name" value="DsbDN"/>
</dbReference>
<evidence type="ECO:0000256" key="1">
    <source>
        <dbReference type="SAM" id="SignalP"/>
    </source>
</evidence>
<evidence type="ECO:0000313" key="3">
    <source>
        <dbReference type="EMBL" id="UYQ71508.1"/>
    </source>
</evidence>
<dbReference type="EMBL" id="CP107716">
    <property type="protein sequence ID" value="UYQ71508.1"/>
    <property type="molecule type" value="Genomic_DNA"/>
</dbReference>
<feature type="signal peptide" evidence="1">
    <location>
        <begin position="1"/>
        <end position="19"/>
    </location>
</feature>
<evidence type="ECO:0000259" key="2">
    <source>
        <dbReference type="Pfam" id="PF11412"/>
    </source>
</evidence>
<dbReference type="Pfam" id="PF11412">
    <property type="entry name" value="DsbD_N"/>
    <property type="match status" value="1"/>
</dbReference>
<gene>
    <name evidence="3" type="ORF">OF122_15865</name>
</gene>
<name>A0ABY6ILN1_9HYPH</name>
<feature type="chain" id="PRO_5046958683" evidence="1">
    <location>
        <begin position="20"/>
        <end position="270"/>
    </location>
</feature>
<feature type="domain" description="Thiol:disulfide interchange protein DsbD N-terminal" evidence="2">
    <location>
        <begin position="44"/>
        <end position="144"/>
    </location>
</feature>
<evidence type="ECO:0000313" key="4">
    <source>
        <dbReference type="Proteomes" id="UP001163882"/>
    </source>
</evidence>
<proteinExistence type="predicted"/>